<evidence type="ECO:0000256" key="2">
    <source>
        <dbReference type="ARBA" id="ARBA00012000"/>
    </source>
</evidence>
<dbReference type="Gene3D" id="1.10.1670.40">
    <property type="match status" value="1"/>
</dbReference>
<organism evidence="6 7">
    <name type="scientific">Gemmobacter aquatilis</name>
    <dbReference type="NCBI Taxonomy" id="933059"/>
    <lineage>
        <taxon>Bacteria</taxon>
        <taxon>Pseudomonadati</taxon>
        <taxon>Pseudomonadota</taxon>
        <taxon>Alphaproteobacteria</taxon>
        <taxon>Rhodobacterales</taxon>
        <taxon>Paracoccaceae</taxon>
        <taxon>Gemmobacter</taxon>
    </lineage>
</organism>
<gene>
    <name evidence="6" type="ORF">SAMN04488103_10512</name>
</gene>
<dbReference type="InterPro" id="IPR051912">
    <property type="entry name" value="Alkylbase_DNA_Glycosylase/TA"/>
</dbReference>
<dbReference type="SUPFAM" id="SSF48150">
    <property type="entry name" value="DNA-glycosylase"/>
    <property type="match status" value="1"/>
</dbReference>
<dbReference type="GO" id="GO:0032131">
    <property type="term" value="F:alkylated DNA binding"/>
    <property type="evidence" value="ECO:0007669"/>
    <property type="project" value="TreeGrafter"/>
</dbReference>
<dbReference type="GO" id="GO:0043916">
    <property type="term" value="F:DNA-7-methylguanine glycosylase activity"/>
    <property type="evidence" value="ECO:0007669"/>
    <property type="project" value="TreeGrafter"/>
</dbReference>
<dbReference type="GO" id="GO:0006307">
    <property type="term" value="P:DNA alkylation repair"/>
    <property type="evidence" value="ECO:0007669"/>
    <property type="project" value="TreeGrafter"/>
</dbReference>
<dbReference type="AlphaFoldDB" id="A0A1H8GB80"/>
<dbReference type="Pfam" id="PF00730">
    <property type="entry name" value="HhH-GPD"/>
    <property type="match status" value="1"/>
</dbReference>
<evidence type="ECO:0000256" key="1">
    <source>
        <dbReference type="ARBA" id="ARBA00000086"/>
    </source>
</evidence>
<dbReference type="RefSeq" id="WP_091300936.1">
    <property type="nucleotide sequence ID" value="NZ_FOCE01000005.1"/>
</dbReference>
<keyword evidence="7" id="KW-1185">Reference proteome</keyword>
<dbReference type="Gene3D" id="1.10.340.30">
    <property type="entry name" value="Hypothetical protein, domain 2"/>
    <property type="match status" value="1"/>
</dbReference>
<dbReference type="SMART" id="SM00478">
    <property type="entry name" value="ENDO3c"/>
    <property type="match status" value="1"/>
</dbReference>
<dbReference type="OrthoDB" id="9785929at2"/>
<dbReference type="InterPro" id="IPR011257">
    <property type="entry name" value="DNA_glycosylase"/>
</dbReference>
<name>A0A1H8GB80_9RHOB</name>
<protein>
    <recommendedName>
        <fullName evidence="2">DNA-3-methyladenine glycosylase II</fullName>
        <ecNumber evidence="2">3.2.2.21</ecNumber>
    </recommendedName>
</protein>
<dbReference type="PANTHER" id="PTHR43003">
    <property type="entry name" value="DNA-3-METHYLADENINE GLYCOSYLASE"/>
    <property type="match status" value="1"/>
</dbReference>
<dbReference type="Proteomes" id="UP000198761">
    <property type="component" value="Unassembled WGS sequence"/>
</dbReference>
<dbReference type="GO" id="GO:0032993">
    <property type="term" value="C:protein-DNA complex"/>
    <property type="evidence" value="ECO:0007669"/>
    <property type="project" value="TreeGrafter"/>
</dbReference>
<keyword evidence="4" id="KW-0234">DNA repair</keyword>
<evidence type="ECO:0000259" key="5">
    <source>
        <dbReference type="SMART" id="SM00478"/>
    </source>
</evidence>
<feature type="domain" description="HhH-GPD" evidence="5">
    <location>
        <begin position="53"/>
        <end position="200"/>
    </location>
</feature>
<accession>A0A1H8GB80</accession>
<keyword evidence="3" id="KW-0227">DNA damage</keyword>
<dbReference type="PANTHER" id="PTHR43003:SF5">
    <property type="entry name" value="DNA-3-METHYLADENINE GLYCOSYLASE"/>
    <property type="match status" value="1"/>
</dbReference>
<reference evidence="6 7" key="1">
    <citation type="submission" date="2016-10" db="EMBL/GenBank/DDBJ databases">
        <authorList>
            <person name="de Groot N.N."/>
        </authorList>
    </citation>
    <scope>NUCLEOTIDE SEQUENCE [LARGE SCALE GENOMIC DNA]</scope>
    <source>
        <strain evidence="6 7">DSM 3857</strain>
    </source>
</reference>
<sequence length="209" mass="23431">MVGRIIEGPQDLAEGMDWLSRHDNRFAQAYVLTGELPLRRKPEGFAELLGAIVSQQVSVASARAIWGRMEAAGMVTPEAIRAATDEDLRGCGLSRPKLRYARALAEAQVDFASLRRMPDEKIIAQLIELQGIGRWTAEIYAMFSLGRADVFAANDLALQEGAKLLFGLENRPKEREMRAMAEAWSPWRAVAARLLWAYYRVAKEREGIR</sequence>
<dbReference type="GO" id="GO:0006285">
    <property type="term" value="P:base-excision repair, AP site formation"/>
    <property type="evidence" value="ECO:0007669"/>
    <property type="project" value="TreeGrafter"/>
</dbReference>
<comment type="catalytic activity">
    <reaction evidence="1">
        <text>Hydrolysis of alkylated DNA, releasing 3-methyladenine, 3-methylguanine, 7-methylguanine and 7-methyladenine.</text>
        <dbReference type="EC" id="3.2.2.21"/>
    </reaction>
</comment>
<evidence type="ECO:0000313" key="7">
    <source>
        <dbReference type="Proteomes" id="UP000198761"/>
    </source>
</evidence>
<evidence type="ECO:0000313" key="6">
    <source>
        <dbReference type="EMBL" id="SEN41243.1"/>
    </source>
</evidence>
<dbReference type="GO" id="GO:0008725">
    <property type="term" value="F:DNA-3-methyladenine glycosylase activity"/>
    <property type="evidence" value="ECO:0007669"/>
    <property type="project" value="TreeGrafter"/>
</dbReference>
<dbReference type="EMBL" id="FOCE01000005">
    <property type="protein sequence ID" value="SEN41243.1"/>
    <property type="molecule type" value="Genomic_DNA"/>
</dbReference>
<dbReference type="STRING" id="933059.SAMN04488103_10512"/>
<dbReference type="InterPro" id="IPR003265">
    <property type="entry name" value="HhH-GPD_domain"/>
</dbReference>
<proteinExistence type="predicted"/>
<dbReference type="GO" id="GO:0005737">
    <property type="term" value="C:cytoplasm"/>
    <property type="evidence" value="ECO:0007669"/>
    <property type="project" value="TreeGrafter"/>
</dbReference>
<evidence type="ECO:0000256" key="3">
    <source>
        <dbReference type="ARBA" id="ARBA00022763"/>
    </source>
</evidence>
<evidence type="ECO:0000256" key="4">
    <source>
        <dbReference type="ARBA" id="ARBA00023204"/>
    </source>
</evidence>
<dbReference type="CDD" id="cd00056">
    <property type="entry name" value="ENDO3c"/>
    <property type="match status" value="1"/>
</dbReference>
<dbReference type="EC" id="3.2.2.21" evidence="2"/>